<gene>
    <name evidence="1" type="ORF">B1R32_11536</name>
</gene>
<evidence type="ECO:0000313" key="1">
    <source>
        <dbReference type="EMBL" id="PQV63129.1"/>
    </source>
</evidence>
<evidence type="ECO:0000313" key="2">
    <source>
        <dbReference type="Proteomes" id="UP000237684"/>
    </source>
</evidence>
<comment type="caution">
    <text evidence="1">The sequence shown here is derived from an EMBL/GenBank/DDBJ whole genome shotgun (WGS) entry which is preliminary data.</text>
</comment>
<dbReference type="Proteomes" id="UP000237684">
    <property type="component" value="Unassembled WGS sequence"/>
</dbReference>
<sequence length="215" mass="23830">MVTDSSLRHFLTLGALLGGAALLVVFRPRFSPGTSSPADAKAASCLRNLSQISRAVALYSRDFNGKIPRGVDPEDHFKPQNWNYASPFGAAFRDDALQAPFLHRILRPYLASDTTFHCPADSGWIQTRLPGDASAKLRDVLPTSFSKYGTSYYYSTIHGFKLECAVDISRPSQTLLLFDGDLWHSSQNRESLNGLFIDGHVQNLNAAQFDLFSRE</sequence>
<dbReference type="RefSeq" id="WP_106380717.1">
    <property type="nucleotide sequence ID" value="NZ_NIGF01000015.1"/>
</dbReference>
<dbReference type="AlphaFoldDB" id="A0A2S8SQV5"/>
<proteinExistence type="predicted"/>
<accession>A0A2S8SQV5</accession>
<dbReference type="OrthoDB" id="263324at2"/>
<dbReference type="EMBL" id="NIGF01000015">
    <property type="protein sequence ID" value="PQV63129.1"/>
    <property type="molecule type" value="Genomic_DNA"/>
</dbReference>
<keyword evidence="2" id="KW-1185">Reference proteome</keyword>
<organism evidence="1 2">
    <name type="scientific">Abditibacterium utsteinense</name>
    <dbReference type="NCBI Taxonomy" id="1960156"/>
    <lineage>
        <taxon>Bacteria</taxon>
        <taxon>Pseudomonadati</taxon>
        <taxon>Abditibacteriota</taxon>
        <taxon>Abditibacteriia</taxon>
        <taxon>Abditibacteriales</taxon>
        <taxon>Abditibacteriaceae</taxon>
        <taxon>Abditibacterium</taxon>
    </lineage>
</organism>
<name>A0A2S8SQV5_9BACT</name>
<protein>
    <submittedName>
        <fullName evidence="1">Prepilin-type processing-associated H-X9-DG domain-containing protein</fullName>
    </submittedName>
</protein>
<reference evidence="1 2" key="1">
    <citation type="journal article" date="2018" name="Syst. Appl. Microbiol.">
        <title>Abditibacterium utsteinense sp. nov., the first cultivated member of candidate phylum FBP, isolated from ice-free Antarctic soil samples.</title>
        <authorList>
            <person name="Tahon G."/>
            <person name="Tytgat B."/>
            <person name="Lebbe L."/>
            <person name="Carlier A."/>
            <person name="Willems A."/>
        </authorList>
    </citation>
    <scope>NUCLEOTIDE SEQUENCE [LARGE SCALE GENOMIC DNA]</scope>
    <source>
        <strain evidence="1 2">LMG 29911</strain>
    </source>
</reference>
<dbReference type="InParanoid" id="A0A2S8SQV5"/>